<dbReference type="PROSITE" id="PS51257">
    <property type="entry name" value="PROKAR_LIPOPROTEIN"/>
    <property type="match status" value="1"/>
</dbReference>
<organism evidence="5 6">
    <name type="scientific">Edaphobacter modestus</name>
    <dbReference type="NCBI Taxonomy" id="388466"/>
    <lineage>
        <taxon>Bacteria</taxon>
        <taxon>Pseudomonadati</taxon>
        <taxon>Acidobacteriota</taxon>
        <taxon>Terriglobia</taxon>
        <taxon>Terriglobales</taxon>
        <taxon>Acidobacteriaceae</taxon>
        <taxon>Edaphobacter</taxon>
    </lineage>
</organism>
<sequence>MTRNVFRTIAVSATIVLGCLSCVSSLAQEIQVPSTGDTASGIIDAEKAKAKSLSPVAPSHGEEEFDRYEEKILDPLTNPNSLTFKAGGLPTGGGFSLGPRYIRRDWLHEHLISDSYLVGSTKKWYKGQSTLDFVGLMDNHLQLTAAGAYQNAASMPYYGEGSNSSKDNRSDFRREFTSAHFGGQFHFLDQKLSAGYSVGGLLVNVGPGDQGGWPSTDKIFNEANTPGLEKQSNFITGTASITANLTTPSFSNPKGLILEAQDTQFWDRSGNNSSFHLLQTQATYYVPFINGMRTLAFRARNETTFHADGQQVPFYLQPTLGGPNDLRGYERYRYYGNGSSLLSGEYKWSVAGSVEMALFGDGGNVYSRAGLIGLRELRGDGGFGVRFKNKQQEIMRFDVGFSPEGVKVWFVFNNAFGRLYRSF</sequence>
<accession>A0A4Q7YPJ3</accession>
<feature type="domain" description="Bacterial surface antigen (D15)" evidence="4">
    <location>
        <begin position="194"/>
        <end position="368"/>
    </location>
</feature>
<feature type="signal peptide" evidence="3">
    <location>
        <begin position="1"/>
        <end position="27"/>
    </location>
</feature>
<keyword evidence="3" id="KW-0732">Signal</keyword>
<name>A0A4Q7YPJ3_9BACT</name>
<keyword evidence="2" id="KW-0472">Membrane</keyword>
<dbReference type="GO" id="GO:0019867">
    <property type="term" value="C:outer membrane"/>
    <property type="evidence" value="ECO:0007669"/>
    <property type="project" value="InterPro"/>
</dbReference>
<evidence type="ECO:0000259" key="4">
    <source>
        <dbReference type="Pfam" id="PF01103"/>
    </source>
</evidence>
<feature type="chain" id="PRO_5020940656" description="Bacterial surface antigen (D15) domain-containing protein" evidence="3">
    <location>
        <begin position="28"/>
        <end position="423"/>
    </location>
</feature>
<dbReference type="Proteomes" id="UP000292958">
    <property type="component" value="Unassembled WGS sequence"/>
</dbReference>
<proteinExistence type="predicted"/>
<dbReference type="Gene3D" id="2.40.160.50">
    <property type="entry name" value="membrane protein fhac: a member of the omp85/tpsb transporter family"/>
    <property type="match status" value="1"/>
</dbReference>
<evidence type="ECO:0000256" key="2">
    <source>
        <dbReference type="ARBA" id="ARBA00023136"/>
    </source>
</evidence>
<evidence type="ECO:0000256" key="3">
    <source>
        <dbReference type="SAM" id="SignalP"/>
    </source>
</evidence>
<reference evidence="5 6" key="1">
    <citation type="submission" date="2019-02" db="EMBL/GenBank/DDBJ databases">
        <title>Genomic Encyclopedia of Archaeal and Bacterial Type Strains, Phase II (KMG-II): from individual species to whole genera.</title>
        <authorList>
            <person name="Goeker M."/>
        </authorList>
    </citation>
    <scope>NUCLEOTIDE SEQUENCE [LARGE SCALE GENOMIC DNA]</scope>
    <source>
        <strain evidence="5 6">DSM 18101</strain>
    </source>
</reference>
<dbReference type="Pfam" id="PF01103">
    <property type="entry name" value="Omp85"/>
    <property type="match status" value="1"/>
</dbReference>
<dbReference type="InterPro" id="IPR000184">
    <property type="entry name" value="Bac_surfAg_D15"/>
</dbReference>
<evidence type="ECO:0000313" key="6">
    <source>
        <dbReference type="Proteomes" id="UP000292958"/>
    </source>
</evidence>
<evidence type="ECO:0000313" key="5">
    <source>
        <dbReference type="EMBL" id="RZU38793.1"/>
    </source>
</evidence>
<comment type="caution">
    <text evidence="5">The sequence shown here is derived from an EMBL/GenBank/DDBJ whole genome shotgun (WGS) entry which is preliminary data.</text>
</comment>
<dbReference type="EMBL" id="SHKW01000001">
    <property type="protein sequence ID" value="RZU38793.1"/>
    <property type="molecule type" value="Genomic_DNA"/>
</dbReference>
<dbReference type="AlphaFoldDB" id="A0A4Q7YPJ3"/>
<comment type="subcellular location">
    <subcellularLocation>
        <location evidence="1">Membrane</location>
    </subcellularLocation>
</comment>
<gene>
    <name evidence="5" type="ORF">BDD14_0071</name>
</gene>
<evidence type="ECO:0000256" key="1">
    <source>
        <dbReference type="ARBA" id="ARBA00004370"/>
    </source>
</evidence>
<protein>
    <recommendedName>
        <fullName evidence="4">Bacterial surface antigen (D15) domain-containing protein</fullName>
    </recommendedName>
</protein>
<keyword evidence="6" id="KW-1185">Reference proteome</keyword>